<dbReference type="InterPro" id="IPR001544">
    <property type="entry name" value="Aminotrans_IV"/>
</dbReference>
<dbReference type="OrthoDB" id="5288718at2759"/>
<dbReference type="EMBL" id="PDLM01000015">
    <property type="protein sequence ID" value="RDW61031.1"/>
    <property type="molecule type" value="Genomic_DNA"/>
</dbReference>
<dbReference type="InterPro" id="IPR043131">
    <property type="entry name" value="BCAT-like_N"/>
</dbReference>
<sequence>MAPDFQLFSSLRYDPILLSNSVNTQLSPGKQPSPFYMLEYHRDRILQAAEHFGWSQAIAALEGTEGLTRLASKLEEYSFVKSLTPFRVRVLVAHDGTITAESNSTLAVSLENLYPARIPPPQAAAPAKVSPLTGGALTLGDNDTVAGDARKGEAWTILADSAKTTPNPYTTYKTTSRGMYNTARERVGIVDLTLKKEVLLVSDQDDAIMEGSTTSVFFWRNGKWTTPPISSGGQGGTTRRWLLEKGLCVEEVIKIDSLTDGEECWISNGVRGMNWGKVKLS</sequence>
<evidence type="ECO:0000313" key="1">
    <source>
        <dbReference type="EMBL" id="RDW61031.1"/>
    </source>
</evidence>
<accession>A0A3D8QH31</accession>
<gene>
    <name evidence="1" type="ORF">BP6252_12414</name>
</gene>
<dbReference type="Proteomes" id="UP000256645">
    <property type="component" value="Unassembled WGS sequence"/>
</dbReference>
<evidence type="ECO:0008006" key="3">
    <source>
        <dbReference type="Google" id="ProtNLM"/>
    </source>
</evidence>
<dbReference type="InterPro" id="IPR043132">
    <property type="entry name" value="BCAT-like_C"/>
</dbReference>
<dbReference type="SUPFAM" id="SSF56752">
    <property type="entry name" value="D-aminoacid aminotransferase-like PLP-dependent enzymes"/>
    <property type="match status" value="1"/>
</dbReference>
<organism evidence="1 2">
    <name type="scientific">Coleophoma cylindrospora</name>
    <dbReference type="NCBI Taxonomy" id="1849047"/>
    <lineage>
        <taxon>Eukaryota</taxon>
        <taxon>Fungi</taxon>
        <taxon>Dikarya</taxon>
        <taxon>Ascomycota</taxon>
        <taxon>Pezizomycotina</taxon>
        <taxon>Leotiomycetes</taxon>
        <taxon>Helotiales</taxon>
        <taxon>Dermateaceae</taxon>
        <taxon>Coleophoma</taxon>
    </lineage>
</organism>
<protein>
    <recommendedName>
        <fullName evidence="3">Aminodeoxychorismate lyase</fullName>
    </recommendedName>
</protein>
<dbReference type="Gene3D" id="3.20.10.10">
    <property type="entry name" value="D-amino Acid Aminotransferase, subunit A, domain 2"/>
    <property type="match status" value="1"/>
</dbReference>
<dbReference type="GO" id="GO:0003824">
    <property type="term" value="F:catalytic activity"/>
    <property type="evidence" value="ECO:0007669"/>
    <property type="project" value="InterPro"/>
</dbReference>
<comment type="caution">
    <text evidence="1">The sequence shown here is derived from an EMBL/GenBank/DDBJ whole genome shotgun (WGS) entry which is preliminary data.</text>
</comment>
<name>A0A3D8QH31_9HELO</name>
<evidence type="ECO:0000313" key="2">
    <source>
        <dbReference type="Proteomes" id="UP000256645"/>
    </source>
</evidence>
<dbReference type="Pfam" id="PF01063">
    <property type="entry name" value="Aminotran_4"/>
    <property type="match status" value="1"/>
</dbReference>
<dbReference type="AlphaFoldDB" id="A0A3D8QH31"/>
<proteinExistence type="predicted"/>
<dbReference type="Gene3D" id="3.30.470.10">
    <property type="match status" value="1"/>
</dbReference>
<reference evidence="1 2" key="1">
    <citation type="journal article" date="2018" name="IMA Fungus">
        <title>IMA Genome-F 9: Draft genome sequence of Annulohypoxylon stygium, Aspergillus mulundensis, Berkeleyomyces basicola (syn. Thielaviopsis basicola), Ceratocystis smalleyi, two Cercospora beticola strains, Coleophoma cylindrospora, Fusarium fracticaudum, Phialophora cf. hyalina, and Morchella septimelata.</title>
        <authorList>
            <person name="Wingfield B.D."/>
            <person name="Bills G.F."/>
            <person name="Dong Y."/>
            <person name="Huang W."/>
            <person name="Nel W.J."/>
            <person name="Swalarsk-Parry B.S."/>
            <person name="Vaghefi N."/>
            <person name="Wilken P.M."/>
            <person name="An Z."/>
            <person name="de Beer Z.W."/>
            <person name="De Vos L."/>
            <person name="Chen L."/>
            <person name="Duong T.A."/>
            <person name="Gao Y."/>
            <person name="Hammerbacher A."/>
            <person name="Kikkert J.R."/>
            <person name="Li Y."/>
            <person name="Li H."/>
            <person name="Li K."/>
            <person name="Li Q."/>
            <person name="Liu X."/>
            <person name="Ma X."/>
            <person name="Naidoo K."/>
            <person name="Pethybridge S.J."/>
            <person name="Sun J."/>
            <person name="Steenkamp E.T."/>
            <person name="van der Nest M.A."/>
            <person name="van Wyk S."/>
            <person name="Wingfield M.J."/>
            <person name="Xiong C."/>
            <person name="Yue Q."/>
            <person name="Zhang X."/>
        </authorList>
    </citation>
    <scope>NUCLEOTIDE SEQUENCE [LARGE SCALE GENOMIC DNA]</scope>
    <source>
        <strain evidence="1 2">BP6252</strain>
    </source>
</reference>
<dbReference type="InterPro" id="IPR036038">
    <property type="entry name" value="Aminotransferase-like"/>
</dbReference>
<dbReference type="STRING" id="1849047.A0A3D8QH31"/>
<keyword evidence="2" id="KW-1185">Reference proteome</keyword>